<keyword evidence="3" id="KW-1185">Reference proteome</keyword>
<feature type="region of interest" description="Disordered" evidence="1">
    <location>
        <begin position="1"/>
        <end position="38"/>
    </location>
</feature>
<dbReference type="EMBL" id="JADGJH010001617">
    <property type="protein sequence ID" value="KAJ3111579.1"/>
    <property type="molecule type" value="Genomic_DNA"/>
</dbReference>
<dbReference type="AlphaFoldDB" id="A0AAD5T136"/>
<protein>
    <submittedName>
        <fullName evidence="2">Uncharacterized protein</fullName>
    </submittedName>
</protein>
<organism evidence="2 3">
    <name type="scientific">Physocladia obscura</name>
    <dbReference type="NCBI Taxonomy" id="109957"/>
    <lineage>
        <taxon>Eukaryota</taxon>
        <taxon>Fungi</taxon>
        <taxon>Fungi incertae sedis</taxon>
        <taxon>Chytridiomycota</taxon>
        <taxon>Chytridiomycota incertae sedis</taxon>
        <taxon>Chytridiomycetes</taxon>
        <taxon>Chytridiales</taxon>
        <taxon>Chytriomycetaceae</taxon>
        <taxon>Physocladia</taxon>
    </lineage>
</organism>
<accession>A0AAD5T136</accession>
<feature type="region of interest" description="Disordered" evidence="1">
    <location>
        <begin position="112"/>
        <end position="134"/>
    </location>
</feature>
<dbReference type="Proteomes" id="UP001211907">
    <property type="component" value="Unassembled WGS sequence"/>
</dbReference>
<proteinExistence type="predicted"/>
<name>A0AAD5T136_9FUNG</name>
<gene>
    <name evidence="2" type="ORF">HK100_002640</name>
</gene>
<sequence>MPSFDVAISDWPKSSKAARRLQPTVIKQSTTSQPTFGAAAAAAQVNTTPNPAAAAATNELPDSDNVLSTEIQADQILKENFHALNWSIKVTQKPTDFKADDKMLAILKARRDSQQSQTATSATSRFFGARNPPPGKATIEEIEEYLRMRTVIRSENERREFDSSSPIAQRLSPDVLAALRVCINAPDLVIEGSIGDTTRTESSKWVD</sequence>
<evidence type="ECO:0000313" key="3">
    <source>
        <dbReference type="Proteomes" id="UP001211907"/>
    </source>
</evidence>
<reference evidence="2" key="1">
    <citation type="submission" date="2020-05" db="EMBL/GenBank/DDBJ databases">
        <title>Phylogenomic resolution of chytrid fungi.</title>
        <authorList>
            <person name="Stajich J.E."/>
            <person name="Amses K."/>
            <person name="Simmons R."/>
            <person name="Seto K."/>
            <person name="Myers J."/>
            <person name="Bonds A."/>
            <person name="Quandt C.A."/>
            <person name="Barry K."/>
            <person name="Liu P."/>
            <person name="Grigoriev I."/>
            <person name="Longcore J.E."/>
            <person name="James T.Y."/>
        </authorList>
    </citation>
    <scope>NUCLEOTIDE SEQUENCE</scope>
    <source>
        <strain evidence="2">JEL0513</strain>
    </source>
</reference>
<evidence type="ECO:0000256" key="1">
    <source>
        <dbReference type="SAM" id="MobiDB-lite"/>
    </source>
</evidence>
<evidence type="ECO:0000313" key="2">
    <source>
        <dbReference type="EMBL" id="KAJ3111579.1"/>
    </source>
</evidence>
<comment type="caution">
    <text evidence="2">The sequence shown here is derived from an EMBL/GenBank/DDBJ whole genome shotgun (WGS) entry which is preliminary data.</text>
</comment>
<feature type="compositionally biased region" description="Low complexity" evidence="1">
    <location>
        <begin position="114"/>
        <end position="124"/>
    </location>
</feature>
<feature type="compositionally biased region" description="Polar residues" evidence="1">
    <location>
        <begin position="25"/>
        <end position="35"/>
    </location>
</feature>